<dbReference type="EMBL" id="PGTD01000011">
    <property type="protein sequence ID" value="PJE31111.1"/>
    <property type="molecule type" value="Genomic_DNA"/>
</dbReference>
<evidence type="ECO:0000313" key="8">
    <source>
        <dbReference type="EMBL" id="PJE31111.1"/>
    </source>
</evidence>
<name>A0ABX4MS40_9RHOB</name>
<evidence type="ECO:0000256" key="1">
    <source>
        <dbReference type="ARBA" id="ARBA00004193"/>
    </source>
</evidence>
<gene>
    <name evidence="8" type="ORF">CVM39_04790</name>
</gene>
<feature type="domain" description="ABC transporter substrate-binding protein PnrA-like" evidence="7">
    <location>
        <begin position="55"/>
        <end position="298"/>
    </location>
</feature>
<evidence type="ECO:0000256" key="3">
    <source>
        <dbReference type="ARBA" id="ARBA00022475"/>
    </source>
</evidence>
<dbReference type="InterPro" id="IPR050957">
    <property type="entry name" value="BMP_lipoprotein"/>
</dbReference>
<reference evidence="8 9" key="1">
    <citation type="journal article" date="2018" name="Int. J. Syst. Evol. Microbiol.">
        <title>Pseudooceanicola lipolyticus sp. nov., a marine alphaproteobacterium, reclassification of Oceanicola flagellatus as Pseudooceanicola flagellatus comb. nov. and emended description of the genus Pseudooceanicola.</title>
        <authorList>
            <person name="Huang M.-M."/>
            <person name="Guo L.-L."/>
            <person name="Wu Y.-H."/>
            <person name="Lai Q.-L."/>
            <person name="Shao Z.-Z."/>
            <person name="Wang C.-S."/>
            <person name="Wu M."/>
            <person name="Xu X.-W."/>
        </authorList>
    </citation>
    <scope>NUCLEOTIDE SEQUENCE [LARGE SCALE GENOMIC DNA]</scope>
    <source>
        <strain evidence="8 9">Ar-45</strain>
    </source>
</reference>
<dbReference type="PANTHER" id="PTHR34296:SF2">
    <property type="entry name" value="ABC TRANSPORTER GUANOSINE-BINDING PROTEIN NUPN"/>
    <property type="match status" value="1"/>
</dbReference>
<protein>
    <submittedName>
        <fullName evidence="8">BMP family ABC transporter substrate-binding protein</fullName>
    </submittedName>
</protein>
<keyword evidence="6" id="KW-0449">Lipoprotein</keyword>
<comment type="caution">
    <text evidence="8">The sequence shown here is derived from an EMBL/GenBank/DDBJ whole genome shotgun (WGS) entry which is preliminary data.</text>
</comment>
<evidence type="ECO:0000256" key="2">
    <source>
        <dbReference type="ARBA" id="ARBA00008610"/>
    </source>
</evidence>
<keyword evidence="4" id="KW-0732">Signal</keyword>
<evidence type="ECO:0000256" key="4">
    <source>
        <dbReference type="ARBA" id="ARBA00022729"/>
    </source>
</evidence>
<dbReference type="PANTHER" id="PTHR34296">
    <property type="entry name" value="TRANSCRIPTIONAL ACTIVATOR PROTEIN MED"/>
    <property type="match status" value="1"/>
</dbReference>
<dbReference type="InterPro" id="IPR028082">
    <property type="entry name" value="Peripla_BP_I"/>
</dbReference>
<comment type="similarity">
    <text evidence="2">Belongs to the BMP lipoprotein family.</text>
</comment>
<dbReference type="SUPFAM" id="SSF53822">
    <property type="entry name" value="Periplasmic binding protein-like I"/>
    <property type="match status" value="1"/>
</dbReference>
<sequence length="321" mass="33307">MTAGSGVARADGGMLALVHTQAAGDNGPVDSMIARLQDLAEETGMTARAIYAQDPATYETIFRTLGDAGASVIVTTFAEVGAPVKALAPQYPGTKWIQLYADPIEPALPNVATISYDYHLGCYLSGVFGALMSETGKIGYVGGASLPTLNADLNAMKAGALSVNPDIKVLSAFAGSFQDPAKGQEIATQMYTEGADFIQTDAAATDGGIIAAANEADGRMVSAISPAQYRLGPATVATLVSLDFGQSLYNEVSRAMADGWTGGHVSTGLGTGVIDFIASPVFAEEGPEAQVSRIEEIWPEVEAIKQQIMEGTVEVPFDTTL</sequence>
<dbReference type="CDD" id="cd19964">
    <property type="entry name" value="PBP1_BMP-like"/>
    <property type="match status" value="1"/>
</dbReference>
<dbReference type="Pfam" id="PF02608">
    <property type="entry name" value="Bmp"/>
    <property type="match status" value="1"/>
</dbReference>
<dbReference type="Gene3D" id="3.40.50.2300">
    <property type="match status" value="2"/>
</dbReference>
<keyword evidence="5" id="KW-0472">Membrane</keyword>
<evidence type="ECO:0000259" key="7">
    <source>
        <dbReference type="Pfam" id="PF02608"/>
    </source>
</evidence>
<proteinExistence type="inferred from homology"/>
<comment type="subcellular location">
    <subcellularLocation>
        <location evidence="1">Cell membrane</location>
        <topology evidence="1">Lipid-anchor</topology>
    </subcellularLocation>
</comment>
<dbReference type="RefSeq" id="WP_097147243.1">
    <property type="nucleotide sequence ID" value="NZ_OBEA01000008.1"/>
</dbReference>
<accession>A0ABX4MS40</accession>
<evidence type="ECO:0000256" key="5">
    <source>
        <dbReference type="ARBA" id="ARBA00023136"/>
    </source>
</evidence>
<keyword evidence="9" id="KW-1185">Reference proteome</keyword>
<evidence type="ECO:0000256" key="6">
    <source>
        <dbReference type="ARBA" id="ARBA00023288"/>
    </source>
</evidence>
<dbReference type="InterPro" id="IPR003760">
    <property type="entry name" value="PnrA-like"/>
</dbReference>
<organism evidence="8 9">
    <name type="scientific">Pseudooceanicola antarcticus</name>
    <dbReference type="NCBI Taxonomy" id="1247613"/>
    <lineage>
        <taxon>Bacteria</taxon>
        <taxon>Pseudomonadati</taxon>
        <taxon>Pseudomonadota</taxon>
        <taxon>Alphaproteobacteria</taxon>
        <taxon>Rhodobacterales</taxon>
        <taxon>Paracoccaceae</taxon>
        <taxon>Pseudooceanicola</taxon>
    </lineage>
</organism>
<keyword evidence="3" id="KW-1003">Cell membrane</keyword>
<evidence type="ECO:0000313" key="9">
    <source>
        <dbReference type="Proteomes" id="UP000231702"/>
    </source>
</evidence>
<dbReference type="Proteomes" id="UP000231702">
    <property type="component" value="Unassembled WGS sequence"/>
</dbReference>